<dbReference type="EMBL" id="HG992985">
    <property type="protein sequence ID" value="CAE7208410.1"/>
    <property type="molecule type" value="Genomic_DNA"/>
</dbReference>
<feature type="compositionally biased region" description="Basic and acidic residues" evidence="1">
    <location>
        <begin position="263"/>
        <end position="272"/>
    </location>
</feature>
<evidence type="ECO:0000313" key="2">
    <source>
        <dbReference type="EMBL" id="CAE7208410.1"/>
    </source>
</evidence>
<feature type="compositionally biased region" description="Polar residues" evidence="1">
    <location>
        <begin position="112"/>
        <end position="121"/>
    </location>
</feature>
<protein>
    <submittedName>
        <fullName evidence="2">Uncharacterized protein</fullName>
    </submittedName>
</protein>
<dbReference type="AlphaFoldDB" id="A0A6S6WN17"/>
<feature type="region of interest" description="Disordered" evidence="1">
    <location>
        <begin position="223"/>
        <end position="338"/>
    </location>
</feature>
<feature type="compositionally biased region" description="Low complexity" evidence="1">
    <location>
        <begin position="84"/>
        <end position="97"/>
    </location>
</feature>
<evidence type="ECO:0000256" key="1">
    <source>
        <dbReference type="SAM" id="MobiDB-lite"/>
    </source>
</evidence>
<gene>
    <name evidence="2" type="ORF">PTTW11_09834</name>
</gene>
<dbReference type="Proteomes" id="UP000472372">
    <property type="component" value="Chromosome 9"/>
</dbReference>
<reference evidence="2" key="1">
    <citation type="submission" date="2021-02" db="EMBL/GenBank/DDBJ databases">
        <authorList>
            <person name="Syme A R."/>
            <person name="Syme A R."/>
            <person name="Moolhuijzen P."/>
        </authorList>
    </citation>
    <scope>NUCLEOTIDE SEQUENCE</scope>
    <source>
        <strain evidence="2">W1-1</strain>
    </source>
</reference>
<feature type="compositionally biased region" description="Acidic residues" evidence="1">
    <location>
        <begin position="328"/>
        <end position="338"/>
    </location>
</feature>
<accession>A0A6S6WN17</accession>
<proteinExistence type="predicted"/>
<name>A0A6S6WN17_9PLEO</name>
<evidence type="ECO:0000313" key="3">
    <source>
        <dbReference type="Proteomes" id="UP000472372"/>
    </source>
</evidence>
<feature type="compositionally biased region" description="Acidic residues" evidence="1">
    <location>
        <begin position="56"/>
        <end position="72"/>
    </location>
</feature>
<organism evidence="2 3">
    <name type="scientific">Pyrenophora teres f. teres</name>
    <dbReference type="NCBI Taxonomy" id="97479"/>
    <lineage>
        <taxon>Eukaryota</taxon>
        <taxon>Fungi</taxon>
        <taxon>Dikarya</taxon>
        <taxon>Ascomycota</taxon>
        <taxon>Pezizomycotina</taxon>
        <taxon>Dothideomycetes</taxon>
        <taxon>Pleosporomycetidae</taxon>
        <taxon>Pleosporales</taxon>
        <taxon>Pleosporineae</taxon>
        <taxon>Pleosporaceae</taxon>
        <taxon>Pyrenophora</taxon>
    </lineage>
</organism>
<feature type="compositionally biased region" description="Acidic residues" evidence="1">
    <location>
        <begin position="238"/>
        <end position="250"/>
    </location>
</feature>
<feature type="region of interest" description="Disordered" evidence="1">
    <location>
        <begin position="55"/>
        <end position="146"/>
    </location>
</feature>
<feature type="compositionally biased region" description="Polar residues" evidence="1">
    <location>
        <begin position="134"/>
        <end position="146"/>
    </location>
</feature>
<sequence>MDIDEEVRKFAALKKREMQDFMREKNKDIPAFRDRMRTTGNVADLVVVYRRYLEGQEPEEEGDDSNADDDVGESSKSAVRRPSRTSPTSSATAASTTQDAVTGDTGDESDVDISTQDSDSMPEQIDVESKRSTSRSTFPSDNQVTWPNSFSARERAIVRKHVKKYLSDKPLLYTKKATSEEVYGAGHDLTEDWPLPFGKVSSVAQLAFFDVVCKHNSWDWPYVPPDEPVSSDAAPSQSEDEGAEDEDAEETAPKKGSKAAGKRPREAEESHNQGEPAAKARRILRGHGHEEERGRARVGHKATSAGSSVSGSRHHGSSKVAALNEPSAVEEEEEDGDM</sequence>